<dbReference type="HOGENOM" id="CLU_3287361_0_0_9"/>
<name>A0A0E2HH29_9FIRM</name>
<evidence type="ECO:0000313" key="1">
    <source>
        <dbReference type="EMBL" id="ENZ20207.1"/>
    </source>
</evidence>
<gene>
    <name evidence="1" type="ORF">HMPREF1090_00136</name>
</gene>
<dbReference type="RefSeq" id="WP_002586005.1">
    <property type="nucleotide sequence ID" value="NZ_KB850976.1"/>
</dbReference>
<protein>
    <submittedName>
        <fullName evidence="1">Uncharacterized protein</fullName>
    </submittedName>
</protein>
<dbReference type="AlphaFoldDB" id="A0A0E2HH29"/>
<evidence type="ECO:0000313" key="2">
    <source>
        <dbReference type="Proteomes" id="UP000013085"/>
    </source>
</evidence>
<dbReference type="GeneID" id="89538454"/>
<dbReference type="Proteomes" id="UP000013085">
    <property type="component" value="Unassembled WGS sequence"/>
</dbReference>
<sequence>MACKVLSKEQMKAQIIEWLDSGAVIERVYYLIIGLKGIPL</sequence>
<reference evidence="1 2" key="1">
    <citation type="submission" date="2013-01" db="EMBL/GenBank/DDBJ databases">
        <title>The Genome Sequence of Clostridium clostridioforme 90A8.</title>
        <authorList>
            <consortium name="The Broad Institute Genome Sequencing Platform"/>
            <person name="Earl A."/>
            <person name="Ward D."/>
            <person name="Feldgarden M."/>
            <person name="Gevers D."/>
            <person name="Courvalin P."/>
            <person name="Lambert T."/>
            <person name="Walker B."/>
            <person name="Young S.K."/>
            <person name="Zeng Q."/>
            <person name="Gargeya S."/>
            <person name="Fitzgerald M."/>
            <person name="Haas B."/>
            <person name="Abouelleil A."/>
            <person name="Alvarado L."/>
            <person name="Arachchi H.M."/>
            <person name="Berlin A.M."/>
            <person name="Chapman S.B."/>
            <person name="Dewar J."/>
            <person name="Goldberg J."/>
            <person name="Griggs A."/>
            <person name="Gujja S."/>
            <person name="Hansen M."/>
            <person name="Howarth C."/>
            <person name="Imamovic A."/>
            <person name="Larimer J."/>
            <person name="McCowan C."/>
            <person name="Murphy C."/>
            <person name="Neiman D."/>
            <person name="Pearson M."/>
            <person name="Priest M."/>
            <person name="Roberts A."/>
            <person name="Saif S."/>
            <person name="Shea T."/>
            <person name="Sisk P."/>
            <person name="Sykes S."/>
            <person name="Wortman J."/>
            <person name="Nusbaum C."/>
            <person name="Birren B."/>
        </authorList>
    </citation>
    <scope>NUCLEOTIDE SEQUENCE [LARGE SCALE GENOMIC DNA]</scope>
    <source>
        <strain evidence="1 2">90A8</strain>
    </source>
</reference>
<dbReference type="EMBL" id="AGYR01000001">
    <property type="protein sequence ID" value="ENZ20207.1"/>
    <property type="molecule type" value="Genomic_DNA"/>
</dbReference>
<proteinExistence type="predicted"/>
<accession>A0A0E2HH29</accession>
<dbReference type="PATRIC" id="fig|999408.3.peg.147"/>
<comment type="caution">
    <text evidence="1">The sequence shown here is derived from an EMBL/GenBank/DDBJ whole genome shotgun (WGS) entry which is preliminary data.</text>
</comment>
<organism evidence="1 2">
    <name type="scientific">[Clostridium] clostridioforme 90A8</name>
    <dbReference type="NCBI Taxonomy" id="999408"/>
    <lineage>
        <taxon>Bacteria</taxon>
        <taxon>Bacillati</taxon>
        <taxon>Bacillota</taxon>
        <taxon>Clostridia</taxon>
        <taxon>Lachnospirales</taxon>
        <taxon>Lachnospiraceae</taxon>
        <taxon>Enterocloster</taxon>
    </lineage>
</organism>